<evidence type="ECO:0000256" key="6">
    <source>
        <dbReference type="ARBA" id="ARBA00022679"/>
    </source>
</evidence>
<dbReference type="UniPathway" id="UPA00164"/>
<proteinExistence type="inferred from homology"/>
<dbReference type="Gene3D" id="3.40.50.2000">
    <property type="entry name" value="Glycogen Phosphorylase B"/>
    <property type="match status" value="2"/>
</dbReference>
<comment type="caution">
    <text evidence="11">The sequence shown here is derived from an EMBL/GenBank/DDBJ whole genome shotgun (WGS) entry which is preliminary data.</text>
</comment>
<comment type="catalytic activity">
    <reaction evidence="1 8">
        <text>[(1-&gt;4)-alpha-D-glucosyl](n) + ADP-alpha-D-glucose = [(1-&gt;4)-alpha-D-glucosyl](n+1) + ADP + H(+)</text>
        <dbReference type="Rhea" id="RHEA:18189"/>
        <dbReference type="Rhea" id="RHEA-COMP:9584"/>
        <dbReference type="Rhea" id="RHEA-COMP:9587"/>
        <dbReference type="ChEBI" id="CHEBI:15378"/>
        <dbReference type="ChEBI" id="CHEBI:15444"/>
        <dbReference type="ChEBI" id="CHEBI:57498"/>
        <dbReference type="ChEBI" id="CHEBI:456216"/>
        <dbReference type="EC" id="2.4.1.21"/>
    </reaction>
</comment>
<dbReference type="NCBIfam" id="TIGR02095">
    <property type="entry name" value="glgA"/>
    <property type="match status" value="1"/>
</dbReference>
<evidence type="ECO:0000313" key="11">
    <source>
        <dbReference type="EMBL" id="MVO07578.1"/>
    </source>
</evidence>
<dbReference type="InterPro" id="IPR011835">
    <property type="entry name" value="GS/SS"/>
</dbReference>
<name>A0A6I4IDD5_9FLAO</name>
<dbReference type="EMBL" id="WQLW01000001">
    <property type="protein sequence ID" value="MVO07578.1"/>
    <property type="molecule type" value="Genomic_DNA"/>
</dbReference>
<dbReference type="InterPro" id="IPR013534">
    <property type="entry name" value="Starch_synth_cat_dom"/>
</dbReference>
<dbReference type="Proteomes" id="UP000431264">
    <property type="component" value="Unassembled WGS sequence"/>
</dbReference>
<dbReference type="InterPro" id="IPR001296">
    <property type="entry name" value="Glyco_trans_1"/>
</dbReference>
<sequence length="468" mass="53715">MAIIHVAAECFPIAKVGGLADVVGALPKYQNQNNQKAEVIMPFYNLPFLHNHKFTTLYEEELPLNGKKYFFTIKQLKKDIGFPIYLVDIPELLYTDYVYSQNDTLRFLAFQIATLKWITTWETQPEVVHVHDHHTGLIPFMMTQCYQFDSLKMIPTVFTIHNAQYQGWFSHDNIEWIPKFDFSKVGLLDWDGTINPMAAAIKCAWAVTTVSPSYMEELKLKANGLEQLLQHETAKCSGILNGIDTEIWNPETDSYLKKNYKKTSWTTGKRANKNWLCENYDLDKERPLIAFIGRFVEDKGCDLFAELFSNYLSEVELSVIVLGSGNPKIESELTQLNTAFKGKYHYVSGYNEALSHIIYAGADFLLMPSRVEPCGLNQMYSLRYGTIPIVNRVGGLKDTIIDYDKPNGFGIVMEEVSLTSIETAIDRSLQLFQNQLVVKQIRNQIMKIDHSWLASAKKYQQLYKKLKK</sequence>
<comment type="function">
    <text evidence="2 8">Synthesizes alpha-1,4-glucan chains using ADP-glucose.</text>
</comment>
<evidence type="ECO:0000256" key="3">
    <source>
        <dbReference type="ARBA" id="ARBA00004964"/>
    </source>
</evidence>
<dbReference type="EC" id="2.4.1.21" evidence="8"/>
<dbReference type="RefSeq" id="WP_140996002.1">
    <property type="nucleotide sequence ID" value="NZ_VDCZ01000001.1"/>
</dbReference>
<dbReference type="CDD" id="cd03791">
    <property type="entry name" value="GT5_Glycogen_synthase_DULL1-like"/>
    <property type="match status" value="1"/>
</dbReference>
<dbReference type="SUPFAM" id="SSF53756">
    <property type="entry name" value="UDP-Glycosyltransferase/glycogen phosphorylase"/>
    <property type="match status" value="1"/>
</dbReference>
<keyword evidence="5 8" id="KW-0328">Glycosyltransferase</keyword>
<dbReference type="PANTHER" id="PTHR45825:SF11">
    <property type="entry name" value="ALPHA AMYLASE DOMAIN-CONTAINING PROTEIN"/>
    <property type="match status" value="1"/>
</dbReference>
<organism evidence="11 12">
    <name type="scientific">Flavobacterium profundi</name>
    <dbReference type="NCBI Taxonomy" id="1774945"/>
    <lineage>
        <taxon>Bacteria</taxon>
        <taxon>Pseudomonadati</taxon>
        <taxon>Bacteroidota</taxon>
        <taxon>Flavobacteriia</taxon>
        <taxon>Flavobacteriales</taxon>
        <taxon>Flavobacteriaceae</taxon>
        <taxon>Flavobacterium</taxon>
    </lineage>
</organism>
<evidence type="ECO:0000256" key="5">
    <source>
        <dbReference type="ARBA" id="ARBA00022676"/>
    </source>
</evidence>
<dbReference type="Pfam" id="PF00534">
    <property type="entry name" value="Glycos_transf_1"/>
    <property type="match status" value="1"/>
</dbReference>
<dbReference type="PANTHER" id="PTHR45825">
    <property type="entry name" value="GRANULE-BOUND STARCH SYNTHASE 1, CHLOROPLASTIC/AMYLOPLASTIC"/>
    <property type="match status" value="1"/>
</dbReference>
<evidence type="ECO:0000256" key="2">
    <source>
        <dbReference type="ARBA" id="ARBA00002764"/>
    </source>
</evidence>
<evidence type="ECO:0000256" key="8">
    <source>
        <dbReference type="HAMAP-Rule" id="MF_00484"/>
    </source>
</evidence>
<dbReference type="AlphaFoldDB" id="A0A6I4IDD5"/>
<gene>
    <name evidence="8" type="primary">glgA</name>
    <name evidence="11" type="ORF">GOQ30_00200</name>
</gene>
<feature type="domain" description="Glycosyl transferase family 1" evidence="9">
    <location>
        <begin position="281"/>
        <end position="427"/>
    </location>
</feature>
<comment type="similarity">
    <text evidence="4 8">Belongs to the glycosyltransferase 1 family. Bacterial/plant glycogen synthase subfamily.</text>
</comment>
<dbReference type="Pfam" id="PF08323">
    <property type="entry name" value="Glyco_transf_5"/>
    <property type="match status" value="1"/>
</dbReference>
<dbReference type="GO" id="GO:0005978">
    <property type="term" value="P:glycogen biosynthetic process"/>
    <property type="evidence" value="ECO:0007669"/>
    <property type="project" value="UniProtKB-UniRule"/>
</dbReference>
<keyword evidence="6 8" id="KW-0808">Transferase</keyword>
<evidence type="ECO:0000313" key="12">
    <source>
        <dbReference type="Proteomes" id="UP000431264"/>
    </source>
</evidence>
<keyword evidence="7 8" id="KW-0320">Glycogen biosynthesis</keyword>
<dbReference type="HAMAP" id="MF_00484">
    <property type="entry name" value="Glycogen_synth"/>
    <property type="match status" value="1"/>
</dbReference>
<dbReference type="GO" id="GO:0009011">
    <property type="term" value="F:alpha-1,4-glucan glucosyltransferase (ADP-glucose donor) activity"/>
    <property type="evidence" value="ECO:0007669"/>
    <property type="project" value="UniProtKB-UniRule"/>
</dbReference>
<feature type="binding site" evidence="8">
    <location>
        <position position="15"/>
    </location>
    <ligand>
        <name>ADP-alpha-D-glucose</name>
        <dbReference type="ChEBI" id="CHEBI:57498"/>
    </ligand>
</feature>
<evidence type="ECO:0000256" key="1">
    <source>
        <dbReference type="ARBA" id="ARBA00001478"/>
    </source>
</evidence>
<evidence type="ECO:0000259" key="10">
    <source>
        <dbReference type="Pfam" id="PF08323"/>
    </source>
</evidence>
<dbReference type="GO" id="GO:0004373">
    <property type="term" value="F:alpha-1,4-glucan glucosyltransferase (UDP-glucose donor) activity"/>
    <property type="evidence" value="ECO:0007669"/>
    <property type="project" value="InterPro"/>
</dbReference>
<accession>A0A6I4IDD5</accession>
<reference evidence="12" key="1">
    <citation type="submission" date="2019-05" db="EMBL/GenBank/DDBJ databases">
        <title>Flavobacterium profundi sp. nov., isolated from a deep-sea seamount.</title>
        <authorList>
            <person name="Zhang D.-C."/>
        </authorList>
    </citation>
    <scope>NUCLEOTIDE SEQUENCE [LARGE SCALE GENOMIC DNA]</scope>
    <source>
        <strain evidence="12">TP390</strain>
    </source>
</reference>
<comment type="pathway">
    <text evidence="3 8">Glycan biosynthesis; glycogen biosynthesis.</text>
</comment>
<evidence type="ECO:0000259" key="9">
    <source>
        <dbReference type="Pfam" id="PF00534"/>
    </source>
</evidence>
<dbReference type="OrthoDB" id="9808590at2"/>
<keyword evidence="12" id="KW-1185">Reference proteome</keyword>
<evidence type="ECO:0000256" key="7">
    <source>
        <dbReference type="ARBA" id="ARBA00023056"/>
    </source>
</evidence>
<evidence type="ECO:0000256" key="4">
    <source>
        <dbReference type="ARBA" id="ARBA00010281"/>
    </source>
</evidence>
<feature type="domain" description="Starch synthase catalytic" evidence="10">
    <location>
        <begin position="3"/>
        <end position="231"/>
    </location>
</feature>
<protein>
    <recommendedName>
        <fullName evidence="8">Glycogen synthase</fullName>
        <ecNumber evidence="8">2.4.1.21</ecNumber>
    </recommendedName>
    <alternativeName>
        <fullName evidence="8">Starch [bacterial glycogen] synthase</fullName>
    </alternativeName>
</protein>